<comment type="caution">
    <text evidence="1">The sequence shown here is derived from an EMBL/GenBank/DDBJ whole genome shotgun (WGS) entry which is preliminary data.</text>
</comment>
<protein>
    <submittedName>
        <fullName evidence="1">Uncharacterized protein</fullName>
    </submittedName>
</protein>
<keyword evidence="2" id="KW-1185">Reference proteome</keyword>
<dbReference type="Proteomes" id="UP000616779">
    <property type="component" value="Unassembled WGS sequence"/>
</dbReference>
<evidence type="ECO:0000313" key="2">
    <source>
        <dbReference type="Proteomes" id="UP000616779"/>
    </source>
</evidence>
<organism evidence="1 2">
    <name type="scientific">Paenibacillus phytorum</name>
    <dbReference type="NCBI Taxonomy" id="2654977"/>
    <lineage>
        <taxon>Bacteria</taxon>
        <taxon>Bacillati</taxon>
        <taxon>Bacillota</taxon>
        <taxon>Bacilli</taxon>
        <taxon>Bacillales</taxon>
        <taxon>Paenibacillaceae</taxon>
        <taxon>Paenibacillus</taxon>
    </lineage>
</organism>
<reference evidence="1 2" key="1">
    <citation type="submission" date="2019-10" db="EMBL/GenBank/DDBJ databases">
        <title>Description of Paenibacillus terrestris sp. nov.</title>
        <authorList>
            <person name="Carlier A."/>
            <person name="Qi S."/>
        </authorList>
    </citation>
    <scope>NUCLEOTIDE SEQUENCE [LARGE SCALE GENOMIC DNA]</scope>
    <source>
        <strain evidence="1 2">LMG 31458</strain>
    </source>
</reference>
<gene>
    <name evidence="1" type="ORF">GC098_14065</name>
</gene>
<name>A0ABX1XVG2_9BACL</name>
<dbReference type="RefSeq" id="WP_171643825.1">
    <property type="nucleotide sequence ID" value="NZ_WHOA01000095.1"/>
</dbReference>
<sequence>MKYNVISKRTGNVKTLLHSEVNDMDYDSNGRGIRSLLFTGRFGSNSRGLMAYDLGELSKIIGFHRKHQRVPMMKEVELVYLAAKNGDIDGALRLLDWKRHCFYVKDEEQRAIMARVFECASELIK</sequence>
<accession>A0ABX1XVG2</accession>
<evidence type="ECO:0000313" key="1">
    <source>
        <dbReference type="EMBL" id="NOU72538.1"/>
    </source>
</evidence>
<proteinExistence type="predicted"/>
<dbReference type="EMBL" id="WHOA01000095">
    <property type="protein sequence ID" value="NOU72538.1"/>
    <property type="molecule type" value="Genomic_DNA"/>
</dbReference>